<dbReference type="Proteomes" id="UP000335636">
    <property type="component" value="Unassembled WGS sequence"/>
</dbReference>
<organism evidence="1 2">
    <name type="scientific">Marmota monax</name>
    <name type="common">Woodchuck</name>
    <dbReference type="NCBI Taxonomy" id="9995"/>
    <lineage>
        <taxon>Eukaryota</taxon>
        <taxon>Metazoa</taxon>
        <taxon>Chordata</taxon>
        <taxon>Craniata</taxon>
        <taxon>Vertebrata</taxon>
        <taxon>Euteleostomi</taxon>
        <taxon>Mammalia</taxon>
        <taxon>Eutheria</taxon>
        <taxon>Euarchontoglires</taxon>
        <taxon>Glires</taxon>
        <taxon>Rodentia</taxon>
        <taxon>Sciuromorpha</taxon>
        <taxon>Sciuridae</taxon>
        <taxon>Xerinae</taxon>
        <taxon>Marmotini</taxon>
        <taxon>Marmota</taxon>
    </lineage>
</organism>
<evidence type="ECO:0000313" key="1">
    <source>
        <dbReference type="EMBL" id="VTJ88206.1"/>
    </source>
</evidence>
<sequence>MTWTELTESTPFPRLRTSLLSWTHLQLRPAASPSQLLRGRGQQQSSAGGVIRGCLIRRLGQPTVLECCFCPEVVIQGEVLSRVQRLSGLGKDRGRLPGFGFALCQAQDRERALAWAWSRCPVGLTRPCRGSLLTHGNSKAQAQATPFPLRPETEGPCAVGSAAPGPWESKARIRIYVTNDPGSLETLGWGDCWPPERR</sequence>
<keyword evidence="2" id="KW-1185">Reference proteome</keyword>
<evidence type="ECO:0000313" key="2">
    <source>
        <dbReference type="Proteomes" id="UP000335636"/>
    </source>
</evidence>
<gene>
    <name evidence="1" type="ORF">MONAX_5E044154</name>
</gene>
<dbReference type="AlphaFoldDB" id="A0A5E4D298"/>
<dbReference type="EMBL" id="CABDUW010002851">
    <property type="protein sequence ID" value="VTJ88206.1"/>
    <property type="molecule type" value="Genomic_DNA"/>
</dbReference>
<protein>
    <submittedName>
        <fullName evidence="1">Uncharacterized protein</fullName>
    </submittedName>
</protein>
<proteinExistence type="predicted"/>
<name>A0A5E4D298_MARMO</name>
<reference evidence="1" key="1">
    <citation type="submission" date="2019-04" db="EMBL/GenBank/DDBJ databases">
        <authorList>
            <person name="Alioto T."/>
            <person name="Alioto T."/>
        </authorList>
    </citation>
    <scope>NUCLEOTIDE SEQUENCE [LARGE SCALE GENOMIC DNA]</scope>
</reference>
<accession>A0A5E4D298</accession>
<comment type="caution">
    <text evidence="1">The sequence shown here is derived from an EMBL/GenBank/DDBJ whole genome shotgun (WGS) entry which is preliminary data.</text>
</comment>